<dbReference type="OrthoDB" id="5643756at2"/>
<sequence>MSDSDVTTTILSKQEKNWILEQRFTRITDHKEVLIYPMGAERYLFSILSGTYNDRYQLKQDIEHKNILIIPGYGNSSFIFAKAGAQSVTVYDKDPVTIAWMKAYKKYYHYREYDEQGTPYPSVGELLTALTLWYPPVLKLPSEGIALHILWLLNPRMLRRKYLLYIVTLVRNAIRAKENNRYEFEKNISFYAGELKNLMHTKNKPVFDTAFVPYLLGVSNGIEKAEDIIGFIKEITQLVPQGKVLVTPTQKSKEFYFLGQTYFITTDYPSISSIPGLEGLVINEDKEWFRTQGLTVFANQEKTIKSVQ</sequence>
<organism evidence="2 4">
    <name type="scientific">Legionella moravica</name>
    <dbReference type="NCBI Taxonomy" id="39962"/>
    <lineage>
        <taxon>Bacteria</taxon>
        <taxon>Pseudomonadati</taxon>
        <taxon>Pseudomonadota</taxon>
        <taxon>Gammaproteobacteria</taxon>
        <taxon>Legionellales</taxon>
        <taxon>Legionellaceae</taxon>
        <taxon>Legionella</taxon>
    </lineage>
</organism>
<evidence type="ECO:0000313" key="1">
    <source>
        <dbReference type="EMBL" id="KTD33641.1"/>
    </source>
</evidence>
<reference evidence="1 3" key="1">
    <citation type="submission" date="2015-11" db="EMBL/GenBank/DDBJ databases">
        <title>Genomic analysis of 38 Legionella species identifies large and diverse effector repertoires.</title>
        <authorList>
            <person name="Burstein D."/>
            <person name="Amaro F."/>
            <person name="Zusman T."/>
            <person name="Lifshitz Z."/>
            <person name="Cohen O."/>
            <person name="Gilbert J.A."/>
            <person name="Pupko T."/>
            <person name="Shuman H.A."/>
            <person name="Segal G."/>
        </authorList>
    </citation>
    <scope>NUCLEOTIDE SEQUENCE [LARGE SCALE GENOMIC DNA]</scope>
    <source>
        <strain evidence="1 3">ATCC 43877</strain>
    </source>
</reference>
<dbReference type="RefSeq" id="WP_028383417.1">
    <property type="nucleotide sequence ID" value="NZ_CAAAJG010000043.1"/>
</dbReference>
<evidence type="ECO:0000313" key="3">
    <source>
        <dbReference type="Proteomes" id="UP000054985"/>
    </source>
</evidence>
<dbReference type="Proteomes" id="UP000054985">
    <property type="component" value="Unassembled WGS sequence"/>
</dbReference>
<reference evidence="2 4" key="2">
    <citation type="submission" date="2018-06" db="EMBL/GenBank/DDBJ databases">
        <authorList>
            <consortium name="Pathogen Informatics"/>
            <person name="Doyle S."/>
        </authorList>
    </citation>
    <scope>NUCLEOTIDE SEQUENCE [LARGE SCALE GENOMIC DNA]</scope>
    <source>
        <strain evidence="2 4">NCTC12239</strain>
    </source>
</reference>
<keyword evidence="3" id="KW-1185">Reference proteome</keyword>
<accession>A0A378JVG9</accession>
<name>A0A378JVG9_9GAMM</name>
<dbReference type="Proteomes" id="UP000254040">
    <property type="component" value="Unassembled WGS sequence"/>
</dbReference>
<evidence type="ECO:0000313" key="2">
    <source>
        <dbReference type="EMBL" id="STX62574.1"/>
    </source>
</evidence>
<proteinExistence type="predicted"/>
<protein>
    <submittedName>
        <fullName evidence="2">ABC transporter permease</fullName>
    </submittedName>
</protein>
<dbReference type="AlphaFoldDB" id="A0A378JVG9"/>
<dbReference type="EMBL" id="LNYN01000024">
    <property type="protein sequence ID" value="KTD33641.1"/>
    <property type="molecule type" value="Genomic_DNA"/>
</dbReference>
<evidence type="ECO:0000313" key="4">
    <source>
        <dbReference type="Proteomes" id="UP000254040"/>
    </source>
</evidence>
<dbReference type="EMBL" id="UGOG01000001">
    <property type="protein sequence ID" value="STX62574.1"/>
    <property type="molecule type" value="Genomic_DNA"/>
</dbReference>
<gene>
    <name evidence="1" type="ORF">Lmor_1953</name>
    <name evidence="2" type="ORF">NCTC12239_01509</name>
</gene>